<dbReference type="Pfam" id="PF07714">
    <property type="entry name" value="PK_Tyr_Ser-Thr"/>
    <property type="match status" value="2"/>
</dbReference>
<dbReference type="InterPro" id="IPR011009">
    <property type="entry name" value="Kinase-like_dom_sf"/>
</dbReference>
<evidence type="ECO:0000256" key="1">
    <source>
        <dbReference type="SAM" id="MobiDB-lite"/>
    </source>
</evidence>
<comment type="caution">
    <text evidence="3">The sequence shown here is derived from an EMBL/GenBank/DDBJ whole genome shotgun (WGS) entry which is preliminary data.</text>
</comment>
<dbReference type="PROSITE" id="PS00109">
    <property type="entry name" value="PROTEIN_KINASE_TYR"/>
    <property type="match status" value="2"/>
</dbReference>
<dbReference type="Gene3D" id="1.10.510.10">
    <property type="entry name" value="Transferase(Phosphotransferase) domain 1"/>
    <property type="match status" value="2"/>
</dbReference>
<gene>
    <name evidence="3" type="ORF">F5891DRAFT_41945</name>
</gene>
<dbReference type="AlphaFoldDB" id="A0AAD4EG34"/>
<keyword evidence="4" id="KW-1185">Reference proteome</keyword>
<dbReference type="GeneID" id="64666059"/>
<dbReference type="SUPFAM" id="SSF56112">
    <property type="entry name" value="Protein kinase-like (PK-like)"/>
    <property type="match status" value="2"/>
</dbReference>
<dbReference type="InterPro" id="IPR000719">
    <property type="entry name" value="Prot_kinase_dom"/>
</dbReference>
<feature type="domain" description="Protein kinase" evidence="2">
    <location>
        <begin position="339"/>
        <end position="623"/>
    </location>
</feature>
<dbReference type="RefSeq" id="XP_041229929.1">
    <property type="nucleotide sequence ID" value="XM_041371761.1"/>
</dbReference>
<evidence type="ECO:0000313" key="4">
    <source>
        <dbReference type="Proteomes" id="UP001195769"/>
    </source>
</evidence>
<dbReference type="InterPro" id="IPR001245">
    <property type="entry name" value="Ser-Thr/Tyr_kinase_cat_dom"/>
</dbReference>
<name>A0AAD4EG34_9AGAM</name>
<dbReference type="InterPro" id="IPR051681">
    <property type="entry name" value="Ser/Thr_Kinases-Pseudokinases"/>
</dbReference>
<dbReference type="PANTHER" id="PTHR44329">
    <property type="entry name" value="SERINE/THREONINE-PROTEIN KINASE TNNI3K-RELATED"/>
    <property type="match status" value="1"/>
</dbReference>
<protein>
    <submittedName>
        <fullName evidence="3">Kinase-like domain-containing protein</fullName>
    </submittedName>
</protein>
<evidence type="ECO:0000259" key="2">
    <source>
        <dbReference type="PROSITE" id="PS50011"/>
    </source>
</evidence>
<dbReference type="GO" id="GO:0005524">
    <property type="term" value="F:ATP binding"/>
    <property type="evidence" value="ECO:0007669"/>
    <property type="project" value="UniProtKB-KW"/>
</dbReference>
<reference evidence="3" key="1">
    <citation type="journal article" date="2020" name="New Phytol.">
        <title>Comparative genomics reveals dynamic genome evolution in host specialist ectomycorrhizal fungi.</title>
        <authorList>
            <person name="Lofgren L.A."/>
            <person name="Nguyen N.H."/>
            <person name="Vilgalys R."/>
            <person name="Ruytinx J."/>
            <person name="Liao H.L."/>
            <person name="Branco S."/>
            <person name="Kuo A."/>
            <person name="LaButti K."/>
            <person name="Lipzen A."/>
            <person name="Andreopoulos W."/>
            <person name="Pangilinan J."/>
            <person name="Riley R."/>
            <person name="Hundley H."/>
            <person name="Na H."/>
            <person name="Barry K."/>
            <person name="Grigoriev I.V."/>
            <person name="Stajich J.E."/>
            <person name="Kennedy P.G."/>
        </authorList>
    </citation>
    <scope>NUCLEOTIDE SEQUENCE</scope>
    <source>
        <strain evidence="3">FC203</strain>
    </source>
</reference>
<dbReference type="EMBL" id="JABBWK010000010">
    <property type="protein sequence ID" value="KAG1904354.1"/>
    <property type="molecule type" value="Genomic_DNA"/>
</dbReference>
<dbReference type="InterPro" id="IPR008266">
    <property type="entry name" value="Tyr_kinase_AS"/>
</dbReference>
<evidence type="ECO:0000313" key="3">
    <source>
        <dbReference type="EMBL" id="KAG1904354.1"/>
    </source>
</evidence>
<feature type="domain" description="Protein kinase" evidence="2">
    <location>
        <begin position="1"/>
        <end position="260"/>
    </location>
</feature>
<proteinExistence type="predicted"/>
<organism evidence="3 4">
    <name type="scientific">Suillus fuscotomentosus</name>
    <dbReference type="NCBI Taxonomy" id="1912939"/>
    <lineage>
        <taxon>Eukaryota</taxon>
        <taxon>Fungi</taxon>
        <taxon>Dikarya</taxon>
        <taxon>Basidiomycota</taxon>
        <taxon>Agaricomycotina</taxon>
        <taxon>Agaricomycetes</taxon>
        <taxon>Agaricomycetidae</taxon>
        <taxon>Boletales</taxon>
        <taxon>Suillineae</taxon>
        <taxon>Suillaceae</taxon>
        <taxon>Suillus</taxon>
    </lineage>
</organism>
<dbReference type="GO" id="GO:0004674">
    <property type="term" value="F:protein serine/threonine kinase activity"/>
    <property type="evidence" value="ECO:0007669"/>
    <property type="project" value="TreeGrafter"/>
</dbReference>
<keyword evidence="3" id="KW-0808">Transferase</keyword>
<dbReference type="PROSITE" id="PS50011">
    <property type="entry name" value="PROTEIN_KINASE_DOM"/>
    <property type="match status" value="2"/>
</dbReference>
<dbReference type="Proteomes" id="UP001195769">
    <property type="component" value="Unassembled WGS sequence"/>
</dbReference>
<feature type="region of interest" description="Disordered" evidence="1">
    <location>
        <begin position="269"/>
        <end position="310"/>
    </location>
</feature>
<accession>A0AAD4EG34</accession>
<sequence length="629" mass="69499">MAYKCEWTRPTGPMKVAVIVIKVHVLELYLQSFRQVAENCAVLMHDNIVPVFGMTEEFGSSPALVLPWFQTGTLLCLIAGQGAALNIRPRLNLLHGVISGLCYLHELGVVHGDITSSNILVDVKEGEYVARLTGFSLATIFSGRSRDHTIRSNDGTIRWTAPELLKRVMFHVLALVIPWNDINDIVVLQRILGGEDIPRPATPDMTTARWNEIAQCWSPDVSARPSATMVTSFLRSELENLTSNDISAGEMRESHSNAMFEAEQGNTSINTSINTSKSKAKQNGRGQRISADDLFTLSGSQRGLPPGRTVTTTAARSDTIYDDPGIQLVAENLTGQIFGGINDYVASGAFANIYRCEWRQPSGPVKKVAVKTFRYQMDPASEQDLRRFRRATGIWAHLVHNNIVAFYGTAEGFGPTTALVSQWFPDGTLSHLIREQGATLTIKSKLKLLHGIASGLYYIHSFSVVHGDITSSNVLVDLKEGEYKACLTDFGLSNVLHGRLKMYEIEGSTVRPGAIRWTAPELLGSRDSPSDIRPTTQNDMYSFGRVMFHLLTLIAPWHDIVEYKVLQKIQNGEDVPRPEVSEATSDVTDARWGHIEQCWSIDPPARPCALTAMNFITGELEALKQDVSS</sequence>
<keyword evidence="3" id="KW-0418">Kinase</keyword>